<feature type="compositionally biased region" description="Basic and acidic residues" evidence="1">
    <location>
        <begin position="55"/>
        <end position="74"/>
    </location>
</feature>
<proteinExistence type="predicted"/>
<protein>
    <submittedName>
        <fullName evidence="2">Uncharacterized protein</fullName>
    </submittedName>
</protein>
<keyword evidence="3" id="KW-1185">Reference proteome</keyword>
<dbReference type="EMBL" id="JANTHZ010000015">
    <property type="protein sequence ID" value="MCS0497899.1"/>
    <property type="molecule type" value="Genomic_DNA"/>
</dbReference>
<evidence type="ECO:0000313" key="2">
    <source>
        <dbReference type="EMBL" id="MCS0497899.1"/>
    </source>
</evidence>
<evidence type="ECO:0000313" key="3">
    <source>
        <dbReference type="Proteomes" id="UP001151088"/>
    </source>
</evidence>
<dbReference type="Proteomes" id="UP001151088">
    <property type="component" value="Unassembled WGS sequence"/>
</dbReference>
<gene>
    <name evidence="2" type="ORF">NVS89_22670</name>
</gene>
<organism evidence="2 3">
    <name type="scientific">Ancylobacter mangrovi</name>
    <dbReference type="NCBI Taxonomy" id="2972472"/>
    <lineage>
        <taxon>Bacteria</taxon>
        <taxon>Pseudomonadati</taxon>
        <taxon>Pseudomonadota</taxon>
        <taxon>Alphaproteobacteria</taxon>
        <taxon>Hyphomicrobiales</taxon>
        <taxon>Xanthobacteraceae</taxon>
        <taxon>Ancylobacter</taxon>
    </lineage>
</organism>
<dbReference type="AlphaFoldDB" id="A0A9X2PI69"/>
<evidence type="ECO:0000256" key="1">
    <source>
        <dbReference type="SAM" id="MobiDB-lite"/>
    </source>
</evidence>
<name>A0A9X2PI69_9HYPH</name>
<dbReference type="RefSeq" id="WP_258735056.1">
    <property type="nucleotide sequence ID" value="NZ_JANTHZ010000015.1"/>
</dbReference>
<feature type="region of interest" description="Disordered" evidence="1">
    <location>
        <begin position="50"/>
        <end position="74"/>
    </location>
</feature>
<sequence>MIPHSHAEESQLARTPEFQAARAIELAASELETLRLQALDLAETLSTHIRSLKARSRDMRDRPFRTEDCSNERR</sequence>
<comment type="caution">
    <text evidence="2">The sequence shown here is derived from an EMBL/GenBank/DDBJ whole genome shotgun (WGS) entry which is preliminary data.</text>
</comment>
<reference evidence="2" key="1">
    <citation type="submission" date="2022-08" db="EMBL/GenBank/DDBJ databases">
        <authorList>
            <person name="Li F."/>
        </authorList>
    </citation>
    <scope>NUCLEOTIDE SEQUENCE</scope>
    <source>
        <strain evidence="2">MQZ15Z-1</strain>
    </source>
</reference>
<accession>A0A9X2PI69</accession>